<protein>
    <submittedName>
        <fullName evidence="2">Secreted/surface protein with fasciclin-like repeat</fullName>
    </submittedName>
</protein>
<dbReference type="Gene3D" id="2.30.180.10">
    <property type="entry name" value="FAS1 domain"/>
    <property type="match status" value="3"/>
</dbReference>
<dbReference type="GO" id="GO:0050839">
    <property type="term" value="F:cell adhesion molecule binding"/>
    <property type="evidence" value="ECO:0007669"/>
    <property type="project" value="TreeGrafter"/>
</dbReference>
<dbReference type="InterPro" id="IPR050904">
    <property type="entry name" value="Adhesion/Biosynth-related"/>
</dbReference>
<dbReference type="GO" id="GO:0007155">
    <property type="term" value="P:cell adhesion"/>
    <property type="evidence" value="ECO:0007669"/>
    <property type="project" value="TreeGrafter"/>
</dbReference>
<dbReference type="InterPro" id="IPR036378">
    <property type="entry name" value="FAS1_dom_sf"/>
</dbReference>
<evidence type="ECO:0000313" key="3">
    <source>
        <dbReference type="Proteomes" id="UP000055014"/>
    </source>
</evidence>
<dbReference type="PROSITE" id="PS50213">
    <property type="entry name" value="FAS1"/>
    <property type="match status" value="3"/>
</dbReference>
<dbReference type="FunFam" id="2.30.180.10:FF:000014">
    <property type="entry name" value="Stabilin 1"/>
    <property type="match status" value="1"/>
</dbReference>
<dbReference type="PATRIC" id="fig|1236046.5.peg.1284"/>
<dbReference type="GO" id="GO:0031012">
    <property type="term" value="C:extracellular matrix"/>
    <property type="evidence" value="ECO:0007669"/>
    <property type="project" value="TreeGrafter"/>
</dbReference>
<feature type="domain" description="FAS1" evidence="1">
    <location>
        <begin position="20"/>
        <end position="149"/>
    </location>
</feature>
<feature type="domain" description="FAS1" evidence="1">
    <location>
        <begin position="154"/>
        <end position="284"/>
    </location>
</feature>
<dbReference type="SMART" id="SM00554">
    <property type="entry name" value="FAS1"/>
    <property type="match status" value="3"/>
</dbReference>
<dbReference type="EMBL" id="LGGW01000014">
    <property type="protein sequence ID" value="KUK90952.1"/>
    <property type="molecule type" value="Genomic_DNA"/>
</dbReference>
<reference evidence="3" key="1">
    <citation type="journal article" date="2015" name="MBio">
        <title>Genome-Resolved Metagenomic Analysis Reveals Roles for Candidate Phyla and Other Microbial Community Members in Biogeochemical Transformations in Oil Reservoirs.</title>
        <authorList>
            <person name="Hu P."/>
            <person name="Tom L."/>
            <person name="Singh A."/>
            <person name="Thomas B.C."/>
            <person name="Baker B.J."/>
            <person name="Piceno Y.M."/>
            <person name="Andersen G.L."/>
            <person name="Banfield J.F."/>
        </authorList>
    </citation>
    <scope>NUCLEOTIDE SEQUENCE [LARGE SCALE GENOMIC DNA]</scope>
</reference>
<dbReference type="Proteomes" id="UP000055014">
    <property type="component" value="Unassembled WGS sequence"/>
</dbReference>
<feature type="domain" description="FAS1" evidence="1">
    <location>
        <begin position="292"/>
        <end position="420"/>
    </location>
</feature>
<comment type="caution">
    <text evidence="2">The sequence shown here is derived from an EMBL/GenBank/DDBJ whole genome shotgun (WGS) entry which is preliminary data.</text>
</comment>
<dbReference type="PANTHER" id="PTHR10900:SF77">
    <property type="entry name" value="FI19380P1"/>
    <property type="match status" value="1"/>
</dbReference>
<sequence length="424" mass="47265">MRKRIGPLVLFFAVIMAFGQKDILSTLHDVEQLSTLTEMVQVAGLEDLLSGPGPFTLFAPDDSAFLQLPNKTAEDLSNNLSFMRRVLLFHIVRGSLCSQVIVQNPELETLLGQSLAIDSRGGIRVDGSTMVVRDIQASNGTIHVVDSVIFPREEPDIAQVMRNTGILDVAISAFEETAVVDALKGEGPMTVFVPSDVAFARIPRETMEALLSDMEWLREVLLYHISEGLFATGDLIFENELRSLQGEIIEVKVAESGLCVQNTLISVPDIEARNGIIHVIDHVMFPRNSRRNLPSIKETLEEKGFDLMRSLLETLDLDIQSNEKHRITVFAVPNEALLNLEEYPKLISSDRESLEKLLAFHVIPNEYLHSELRIAQTIFAANGKPLKIRISDQSTVNGIPIIERDILCRDGVIHVIESPLMLER</sequence>
<dbReference type="FunFam" id="2.30.180.10:FF:000032">
    <property type="entry name" value="Fasciclin domain-containing protein, putative"/>
    <property type="match status" value="1"/>
</dbReference>
<dbReference type="AlphaFoldDB" id="A0A117M8Z7"/>
<accession>A0A117M8Z7</accession>
<dbReference type="GO" id="GO:0005615">
    <property type="term" value="C:extracellular space"/>
    <property type="evidence" value="ECO:0007669"/>
    <property type="project" value="TreeGrafter"/>
</dbReference>
<dbReference type="Pfam" id="PF02469">
    <property type="entry name" value="Fasciclin"/>
    <property type="match status" value="3"/>
</dbReference>
<gene>
    <name evidence="2" type="ORF">XE02_0288</name>
</gene>
<proteinExistence type="predicted"/>
<evidence type="ECO:0000259" key="1">
    <source>
        <dbReference type="PROSITE" id="PS50213"/>
    </source>
</evidence>
<dbReference type="PANTHER" id="PTHR10900">
    <property type="entry name" value="PERIOSTIN-RELATED"/>
    <property type="match status" value="1"/>
</dbReference>
<organism evidence="2 3">
    <name type="scientific">Mesotoga infera</name>
    <dbReference type="NCBI Taxonomy" id="1236046"/>
    <lineage>
        <taxon>Bacteria</taxon>
        <taxon>Thermotogati</taxon>
        <taxon>Thermotogota</taxon>
        <taxon>Thermotogae</taxon>
        <taxon>Kosmotogales</taxon>
        <taxon>Kosmotogaceae</taxon>
        <taxon>Mesotoga</taxon>
    </lineage>
</organism>
<dbReference type="InterPro" id="IPR000782">
    <property type="entry name" value="FAS1_domain"/>
</dbReference>
<evidence type="ECO:0000313" key="2">
    <source>
        <dbReference type="EMBL" id="KUK90952.1"/>
    </source>
</evidence>
<dbReference type="SUPFAM" id="SSF82153">
    <property type="entry name" value="FAS1 domain"/>
    <property type="match status" value="3"/>
</dbReference>
<dbReference type="GO" id="GO:0030198">
    <property type="term" value="P:extracellular matrix organization"/>
    <property type="evidence" value="ECO:0007669"/>
    <property type="project" value="TreeGrafter"/>
</dbReference>
<name>A0A117M8Z7_9BACT</name>